<accession>K3WJ48</accession>
<reference evidence="3" key="3">
    <citation type="submission" date="2015-02" db="UniProtKB">
        <authorList>
            <consortium name="EnsemblProtists"/>
        </authorList>
    </citation>
    <scope>IDENTIFICATION</scope>
    <source>
        <strain evidence="3">DAOM BR144</strain>
    </source>
</reference>
<protein>
    <submittedName>
        <fullName evidence="3">Uncharacterized protein</fullName>
    </submittedName>
</protein>
<feature type="compositionally biased region" description="Basic and acidic residues" evidence="1">
    <location>
        <begin position="214"/>
        <end position="232"/>
    </location>
</feature>
<feature type="transmembrane region" description="Helical" evidence="2">
    <location>
        <begin position="177"/>
        <end position="198"/>
    </location>
</feature>
<dbReference type="VEuPathDB" id="FungiDB:PYU1_G004979"/>
<dbReference type="EMBL" id="GL376564">
    <property type="status" value="NOT_ANNOTATED_CDS"/>
    <property type="molecule type" value="Genomic_DNA"/>
</dbReference>
<sequence length="389" mass="40839">MHRKRVVPGAVGSSGAAAARQTWLPLVVLVLYIVAALPTVAYAAGSNATAISSTSTESVCEAATCLLTNSNRCDRTVGGCPVCLQFHAATNDYSCTTISATTKQCPTNYVNCTLTPSPTPMPSPSPNAASSSSDGNRAKTMSSSAASDSGVLKPASVTDAPGTEVSTSNSGDSGSGFPTLAIVGIATVVGCVLAAVFGNMYAVRKKRKAEAEEDSSHDGKDPRGGAQGRERESDLTALADSAYNYADTTPSASSTVYQSAAKSTKSADGSVFLKSDSGQHTYQGSASVNMLYIDNPDAPLTTEHLSTSNKEYGSDRDSEEDNVFAMTANSEWMHSGFYEGNHSGNTEFYQSKISAIGDDDADVGFDHRKSEKTDPEHVTRWKQKFYVEL</sequence>
<dbReference type="AlphaFoldDB" id="K3WJ48"/>
<proteinExistence type="predicted"/>
<evidence type="ECO:0000256" key="1">
    <source>
        <dbReference type="SAM" id="MobiDB-lite"/>
    </source>
</evidence>
<reference evidence="4" key="2">
    <citation type="submission" date="2010-04" db="EMBL/GenBank/DDBJ databases">
        <authorList>
            <person name="Buell R."/>
            <person name="Hamilton J."/>
            <person name="Hostetler J."/>
        </authorList>
    </citation>
    <scope>NUCLEOTIDE SEQUENCE [LARGE SCALE GENOMIC DNA]</scope>
    <source>
        <strain evidence="4">DAOM:BR144</strain>
    </source>
</reference>
<evidence type="ECO:0000256" key="2">
    <source>
        <dbReference type="SAM" id="Phobius"/>
    </source>
</evidence>
<keyword evidence="4" id="KW-1185">Reference proteome</keyword>
<keyword evidence="2" id="KW-1133">Transmembrane helix</keyword>
<evidence type="ECO:0000313" key="4">
    <source>
        <dbReference type="Proteomes" id="UP000019132"/>
    </source>
</evidence>
<dbReference type="Proteomes" id="UP000019132">
    <property type="component" value="Unassembled WGS sequence"/>
</dbReference>
<name>K3WJ48_GLOUD</name>
<feature type="transmembrane region" description="Helical" evidence="2">
    <location>
        <begin position="23"/>
        <end position="44"/>
    </location>
</feature>
<feature type="region of interest" description="Disordered" evidence="1">
    <location>
        <begin position="208"/>
        <end position="232"/>
    </location>
</feature>
<reference evidence="4" key="1">
    <citation type="journal article" date="2010" name="Genome Biol.">
        <title>Genome sequence of the necrotrophic plant pathogen Pythium ultimum reveals original pathogenicity mechanisms and effector repertoire.</title>
        <authorList>
            <person name="Levesque C.A."/>
            <person name="Brouwer H."/>
            <person name="Cano L."/>
            <person name="Hamilton J.P."/>
            <person name="Holt C."/>
            <person name="Huitema E."/>
            <person name="Raffaele S."/>
            <person name="Robideau G.P."/>
            <person name="Thines M."/>
            <person name="Win J."/>
            <person name="Zerillo M.M."/>
            <person name="Beakes G.W."/>
            <person name="Boore J.L."/>
            <person name="Busam D."/>
            <person name="Dumas B."/>
            <person name="Ferriera S."/>
            <person name="Fuerstenberg S.I."/>
            <person name="Gachon C.M."/>
            <person name="Gaulin E."/>
            <person name="Govers F."/>
            <person name="Grenville-Briggs L."/>
            <person name="Horner N."/>
            <person name="Hostetler J."/>
            <person name="Jiang R.H."/>
            <person name="Johnson J."/>
            <person name="Krajaejun T."/>
            <person name="Lin H."/>
            <person name="Meijer H.J."/>
            <person name="Moore B."/>
            <person name="Morris P."/>
            <person name="Phuntmart V."/>
            <person name="Puiu D."/>
            <person name="Shetty J."/>
            <person name="Stajich J.E."/>
            <person name="Tripathy S."/>
            <person name="Wawra S."/>
            <person name="van West P."/>
            <person name="Whitty B.R."/>
            <person name="Coutinho P.M."/>
            <person name="Henrissat B."/>
            <person name="Martin F."/>
            <person name="Thomas P.D."/>
            <person name="Tyler B.M."/>
            <person name="De Vries R.P."/>
            <person name="Kamoun S."/>
            <person name="Yandell M."/>
            <person name="Tisserat N."/>
            <person name="Buell C.R."/>
        </authorList>
    </citation>
    <scope>NUCLEOTIDE SEQUENCE</scope>
    <source>
        <strain evidence="4">DAOM:BR144</strain>
    </source>
</reference>
<dbReference type="HOGENOM" id="CLU_710761_0_0_1"/>
<feature type="region of interest" description="Disordered" evidence="1">
    <location>
        <begin position="116"/>
        <end position="173"/>
    </location>
</feature>
<evidence type="ECO:0000313" key="3">
    <source>
        <dbReference type="EnsemblProtists" id="PYU1_T004990"/>
    </source>
</evidence>
<dbReference type="eggNOG" id="ENOG502T2W8">
    <property type="taxonomic scope" value="Eukaryota"/>
</dbReference>
<organism evidence="3 4">
    <name type="scientific">Globisporangium ultimum (strain ATCC 200006 / CBS 805.95 / DAOM BR144)</name>
    <name type="common">Pythium ultimum</name>
    <dbReference type="NCBI Taxonomy" id="431595"/>
    <lineage>
        <taxon>Eukaryota</taxon>
        <taxon>Sar</taxon>
        <taxon>Stramenopiles</taxon>
        <taxon>Oomycota</taxon>
        <taxon>Peronosporomycetes</taxon>
        <taxon>Pythiales</taxon>
        <taxon>Pythiaceae</taxon>
        <taxon>Globisporangium</taxon>
    </lineage>
</organism>
<keyword evidence="2" id="KW-0472">Membrane</keyword>
<dbReference type="EnsemblProtists" id="PYU1_T004990">
    <property type="protein sequence ID" value="PYU1_T004990"/>
    <property type="gene ID" value="PYU1_G004979"/>
</dbReference>
<dbReference type="InParanoid" id="K3WJ48"/>
<keyword evidence="2" id="KW-0812">Transmembrane</keyword>